<accession>A0AAV3YYQ1</accession>
<evidence type="ECO:0000313" key="1">
    <source>
        <dbReference type="EMBL" id="GFN88324.1"/>
    </source>
</evidence>
<proteinExistence type="predicted"/>
<name>A0AAV3YYQ1_9GAST</name>
<protein>
    <recommendedName>
        <fullName evidence="3">Secreted protein</fullName>
    </recommendedName>
</protein>
<gene>
    <name evidence="1" type="ORF">PoB_001483000</name>
</gene>
<keyword evidence="2" id="KW-1185">Reference proteome</keyword>
<comment type="caution">
    <text evidence="1">The sequence shown here is derived from an EMBL/GenBank/DDBJ whole genome shotgun (WGS) entry which is preliminary data.</text>
</comment>
<evidence type="ECO:0008006" key="3">
    <source>
        <dbReference type="Google" id="ProtNLM"/>
    </source>
</evidence>
<reference evidence="1 2" key="1">
    <citation type="journal article" date="2021" name="Elife">
        <title>Chloroplast acquisition without the gene transfer in kleptoplastic sea slugs, Plakobranchus ocellatus.</title>
        <authorList>
            <person name="Maeda T."/>
            <person name="Takahashi S."/>
            <person name="Yoshida T."/>
            <person name="Shimamura S."/>
            <person name="Takaki Y."/>
            <person name="Nagai Y."/>
            <person name="Toyoda A."/>
            <person name="Suzuki Y."/>
            <person name="Arimoto A."/>
            <person name="Ishii H."/>
            <person name="Satoh N."/>
            <person name="Nishiyama T."/>
            <person name="Hasebe M."/>
            <person name="Maruyama T."/>
            <person name="Minagawa J."/>
            <person name="Obokata J."/>
            <person name="Shigenobu S."/>
        </authorList>
    </citation>
    <scope>NUCLEOTIDE SEQUENCE [LARGE SCALE GENOMIC DNA]</scope>
</reference>
<organism evidence="1 2">
    <name type="scientific">Plakobranchus ocellatus</name>
    <dbReference type="NCBI Taxonomy" id="259542"/>
    <lineage>
        <taxon>Eukaryota</taxon>
        <taxon>Metazoa</taxon>
        <taxon>Spiralia</taxon>
        <taxon>Lophotrochozoa</taxon>
        <taxon>Mollusca</taxon>
        <taxon>Gastropoda</taxon>
        <taxon>Heterobranchia</taxon>
        <taxon>Euthyneura</taxon>
        <taxon>Panpulmonata</taxon>
        <taxon>Sacoglossa</taxon>
        <taxon>Placobranchoidea</taxon>
        <taxon>Plakobranchidae</taxon>
        <taxon>Plakobranchus</taxon>
    </lineage>
</organism>
<dbReference type="AlphaFoldDB" id="A0AAV3YYQ1"/>
<evidence type="ECO:0000313" key="2">
    <source>
        <dbReference type="Proteomes" id="UP000735302"/>
    </source>
</evidence>
<dbReference type="EMBL" id="BLXT01001848">
    <property type="protein sequence ID" value="GFN88324.1"/>
    <property type="molecule type" value="Genomic_DNA"/>
</dbReference>
<sequence>MLFPVKNLRMPHVPLTLLFVTYLLTRNEMIQSYIAASFIFSHVGTQRSYSALIIRRSDGTEANEPVLRPECPFSREFEPTVEILA</sequence>
<dbReference type="Proteomes" id="UP000735302">
    <property type="component" value="Unassembled WGS sequence"/>
</dbReference>